<dbReference type="InterPro" id="IPR008969">
    <property type="entry name" value="CarboxyPept-like_regulatory"/>
</dbReference>
<feature type="domain" description="TonB-dependent receptor plug" evidence="2">
    <location>
        <begin position="134"/>
        <end position="204"/>
    </location>
</feature>
<evidence type="ECO:0000256" key="1">
    <source>
        <dbReference type="SAM" id="SignalP"/>
    </source>
</evidence>
<gene>
    <name evidence="4" type="ORF">BN938_2607</name>
</gene>
<evidence type="ECO:0000259" key="2">
    <source>
        <dbReference type="Pfam" id="PF07715"/>
    </source>
</evidence>
<proteinExistence type="predicted"/>
<accession>A0A060RAP6</accession>
<feature type="domain" description="Outer membrane protein beta-barrel" evidence="3">
    <location>
        <begin position="365"/>
        <end position="729"/>
    </location>
</feature>
<dbReference type="InterPro" id="IPR037066">
    <property type="entry name" value="Plug_dom_sf"/>
</dbReference>
<dbReference type="HOGENOM" id="CLU_368744_0_0_10"/>
<feature type="signal peptide" evidence="1">
    <location>
        <begin position="1"/>
        <end position="20"/>
    </location>
</feature>
<feature type="chain" id="PRO_5001585768" evidence="1">
    <location>
        <begin position="21"/>
        <end position="755"/>
    </location>
</feature>
<dbReference type="OrthoDB" id="9760333at2"/>
<dbReference type="InterPro" id="IPR041700">
    <property type="entry name" value="OMP_b-brl_3"/>
</dbReference>
<reference evidence="4 5" key="1">
    <citation type="journal article" date="2015" name="Genome Announc.">
        <title>Complete Genome Sequence of the Novel Leech Symbiont Mucinivorans hirudinis M3T.</title>
        <authorList>
            <person name="Nelson M.C."/>
            <person name="Bomar L."/>
            <person name="Graf J."/>
        </authorList>
    </citation>
    <scope>NUCLEOTIDE SEQUENCE [LARGE SCALE GENOMIC DNA]</scope>
    <source>
        <strain evidence="5">M3</strain>
    </source>
</reference>
<dbReference type="Pfam" id="PF07715">
    <property type="entry name" value="Plug"/>
    <property type="match status" value="1"/>
</dbReference>
<dbReference type="AlphaFoldDB" id="A0A060RAP6"/>
<keyword evidence="4" id="KW-0675">Receptor</keyword>
<organism evidence="4 5">
    <name type="scientific">Mucinivorans hirudinis</name>
    <dbReference type="NCBI Taxonomy" id="1433126"/>
    <lineage>
        <taxon>Bacteria</taxon>
        <taxon>Pseudomonadati</taxon>
        <taxon>Bacteroidota</taxon>
        <taxon>Bacteroidia</taxon>
        <taxon>Bacteroidales</taxon>
        <taxon>Rikenellaceae</taxon>
        <taxon>Mucinivorans</taxon>
    </lineage>
</organism>
<name>A0A060RAP6_9BACT</name>
<dbReference type="InterPro" id="IPR012910">
    <property type="entry name" value="Plug_dom"/>
</dbReference>
<keyword evidence="5" id="KW-1185">Reference proteome</keyword>
<dbReference type="Pfam" id="PF14905">
    <property type="entry name" value="OMP_b-brl_3"/>
    <property type="match status" value="1"/>
</dbReference>
<dbReference type="Gene3D" id="2.170.130.10">
    <property type="entry name" value="TonB-dependent receptor, plug domain"/>
    <property type="match status" value="1"/>
</dbReference>
<keyword evidence="1" id="KW-0732">Signal</keyword>
<evidence type="ECO:0000313" key="5">
    <source>
        <dbReference type="Proteomes" id="UP000027616"/>
    </source>
</evidence>
<protein>
    <submittedName>
        <fullName evidence="4">Putative TonB-dependent outer membrane receptor protein</fullName>
    </submittedName>
</protein>
<dbReference type="eggNOG" id="COG4771">
    <property type="taxonomic scope" value="Bacteria"/>
</dbReference>
<dbReference type="SUPFAM" id="SSF56935">
    <property type="entry name" value="Porins"/>
    <property type="match status" value="1"/>
</dbReference>
<evidence type="ECO:0000259" key="3">
    <source>
        <dbReference type="Pfam" id="PF14905"/>
    </source>
</evidence>
<sequence>MRKLLAFVFLFAICSGNAFAKEIKIHGQVVDSLSGEPLPMSIISIVDENSNIFVFSGIVEKDDAVFSFEKIRIGNSAYFVVVSSVGYQKKRVTLDDDMGVIKMVPESIAIDEVVVTASRNIRRAVDRTTYILDSMKLAGVSVTTDVLRKIPEISVDELRRRASIKGKENTLILLNGVNTGNSVDLRGIDFRDIERIEVITSPSSGTDVDYDGVINIILKPKVRAGIMVDIEETLKLDTRSNDSYAGLTWGKDKVRIKLTYDNYYRANPYDITQLRYDKKSSYGRDGYCSKPFEITNGIGLNVDYYLSANDFLNLTTRSQFVRADKNIAYTATDFADFDARISSSYFIGNYTLFYRRTMKNKLTDYFSVNANFGFMNATEDSQTRYGDGMEFLNRETADKFSTNLRLAYNNRLSNIFRLNVGAQTLYQDFRGTLNNKTSDNNHRNYRNNLYADFYATTGLWQFRAGLKGEMNINSFTNPLYGSNRQFAFQPTLSALLKLNEVHSIKAEFRRPSYYPSSWLLAPYELRLDEKTILRGNPALKLTQYNIFELTYTYRTDALTLNAIPYYQQNYNLIIPKTNFDSDLNTIRTYVNGGQLSRTGLKINGTINLFGGAISIDPDINAGYDRMNVDGMVRNNIFWRAGGTAMIFLPYGLGCGAYGSYSSKMLTPNGYREPIYSIDAIFIMKRFEKLGLNLFFGYQMPIESADVEYTFAENYTQRDYFKFNSKGFILRANFYFTAGKSRRMERITTYFDNDRK</sequence>
<dbReference type="STRING" id="1433126.BN938_2607"/>
<dbReference type="Proteomes" id="UP000027616">
    <property type="component" value="Chromosome I"/>
</dbReference>
<dbReference type="KEGG" id="rbc:BN938_2607"/>
<dbReference type="SUPFAM" id="SSF49464">
    <property type="entry name" value="Carboxypeptidase regulatory domain-like"/>
    <property type="match status" value="1"/>
</dbReference>
<dbReference type="EMBL" id="HG934468">
    <property type="protein sequence ID" value="CDN32677.1"/>
    <property type="molecule type" value="Genomic_DNA"/>
</dbReference>
<evidence type="ECO:0000313" key="4">
    <source>
        <dbReference type="EMBL" id="CDN32677.1"/>
    </source>
</evidence>